<keyword evidence="4" id="KW-0067">ATP-binding</keyword>
<dbReference type="InterPro" id="IPR017871">
    <property type="entry name" value="ABC_transporter-like_CS"/>
</dbReference>
<dbReference type="Pfam" id="PF00005">
    <property type="entry name" value="ABC_tran"/>
    <property type="match status" value="1"/>
</dbReference>
<evidence type="ECO:0000256" key="5">
    <source>
        <dbReference type="ARBA" id="ARBA00022989"/>
    </source>
</evidence>
<dbReference type="GO" id="GO:0140359">
    <property type="term" value="F:ABC-type transporter activity"/>
    <property type="evidence" value="ECO:0007669"/>
    <property type="project" value="InterPro"/>
</dbReference>
<comment type="caution">
    <text evidence="10">The sequence shown here is derived from an EMBL/GenBank/DDBJ whole genome shotgun (WGS) entry which is preliminary data.</text>
</comment>
<dbReference type="GO" id="GO:0034040">
    <property type="term" value="F:ATPase-coupled lipid transmembrane transporter activity"/>
    <property type="evidence" value="ECO:0007669"/>
    <property type="project" value="TreeGrafter"/>
</dbReference>
<evidence type="ECO:0000256" key="7">
    <source>
        <dbReference type="SAM" id="Phobius"/>
    </source>
</evidence>
<dbReference type="PROSITE" id="PS50929">
    <property type="entry name" value="ABC_TM1F"/>
    <property type="match status" value="1"/>
</dbReference>
<dbReference type="PANTHER" id="PTHR24221:SF654">
    <property type="entry name" value="ATP-BINDING CASSETTE SUB-FAMILY B MEMBER 6"/>
    <property type="match status" value="1"/>
</dbReference>
<keyword evidence="3" id="KW-0547">Nucleotide-binding</keyword>
<dbReference type="SUPFAM" id="SSF52540">
    <property type="entry name" value="P-loop containing nucleoside triphosphate hydrolases"/>
    <property type="match status" value="1"/>
</dbReference>
<dbReference type="Gene3D" id="1.20.1560.10">
    <property type="entry name" value="ABC transporter type 1, transmembrane domain"/>
    <property type="match status" value="1"/>
</dbReference>
<accession>A0A921NVG7</accession>
<dbReference type="PROSITE" id="PS50893">
    <property type="entry name" value="ABC_TRANSPORTER_2"/>
    <property type="match status" value="1"/>
</dbReference>
<sequence>MGVAWVLLLAAVPAWLARRARAAGQARRLHLAGLRQQVLQAVDGHADLLALGAAARAQADFQAGCAALGGTALAEGRAFALGQALAHAGAGMAMLVVAAAGIGPLREGRIGGAVLVGCVLAVAALFEAAVPVMRGAARLGNTAAAAARLREIGRGPARVADPEAPRPLPAQGEVEFRSVRFRHDPRLPLLEGIDLRIRPGERVVVTGPSGSGKSTLLALLLRLRDPDAGTVTWAGVDLRQARQAELHRRIALLAQDSPVFMGSVRDNLRIGDPGADDAALWEALQAVGLAGEVRALPAGLDEWLGEGGRTLAAGQARRLCLARVLLSGAPLLVLDEPTEGLDPQAAQAFLAELPRILQGRSLLLVTHARVPPGLAHACWRLEGGRLRPA</sequence>
<reference evidence="10" key="1">
    <citation type="submission" date="2017-10" db="EMBL/GenBank/DDBJ databases">
        <title>Whole genome sequencing of members of genus Pseudoxanthomonas.</title>
        <authorList>
            <person name="Kumar S."/>
            <person name="Bansal K."/>
            <person name="Kaur A."/>
            <person name="Patil P."/>
            <person name="Sharma S."/>
            <person name="Patil P.B."/>
        </authorList>
    </citation>
    <scope>NUCLEOTIDE SEQUENCE</scope>
    <source>
        <strain evidence="10">DSM 22914</strain>
    </source>
</reference>
<dbReference type="GO" id="GO:0005524">
    <property type="term" value="F:ATP binding"/>
    <property type="evidence" value="ECO:0007669"/>
    <property type="project" value="UniProtKB-KW"/>
</dbReference>
<dbReference type="PROSITE" id="PS00211">
    <property type="entry name" value="ABC_TRANSPORTER_1"/>
    <property type="match status" value="1"/>
</dbReference>
<dbReference type="PANTHER" id="PTHR24221">
    <property type="entry name" value="ATP-BINDING CASSETTE SUB-FAMILY B"/>
    <property type="match status" value="1"/>
</dbReference>
<proteinExistence type="predicted"/>
<keyword evidence="5 7" id="KW-1133">Transmembrane helix</keyword>
<dbReference type="Gene3D" id="3.40.50.300">
    <property type="entry name" value="P-loop containing nucleotide triphosphate hydrolases"/>
    <property type="match status" value="1"/>
</dbReference>
<evidence type="ECO:0000256" key="6">
    <source>
        <dbReference type="ARBA" id="ARBA00023136"/>
    </source>
</evidence>
<keyword evidence="11" id="KW-1185">Reference proteome</keyword>
<feature type="transmembrane region" description="Helical" evidence="7">
    <location>
        <begin position="110"/>
        <end position="133"/>
    </location>
</feature>
<feature type="domain" description="ABC transporter" evidence="8">
    <location>
        <begin position="174"/>
        <end position="389"/>
    </location>
</feature>
<keyword evidence="2 7" id="KW-0812">Transmembrane</keyword>
<keyword evidence="6 7" id="KW-0472">Membrane</keyword>
<evidence type="ECO:0000259" key="8">
    <source>
        <dbReference type="PROSITE" id="PS50893"/>
    </source>
</evidence>
<dbReference type="Proteomes" id="UP000717981">
    <property type="component" value="Unassembled WGS sequence"/>
</dbReference>
<dbReference type="InterPro" id="IPR039421">
    <property type="entry name" value="Type_1_exporter"/>
</dbReference>
<dbReference type="EMBL" id="PDWK01000035">
    <property type="protein sequence ID" value="KAF1688807.1"/>
    <property type="molecule type" value="Genomic_DNA"/>
</dbReference>
<dbReference type="InterPro" id="IPR011527">
    <property type="entry name" value="ABC1_TM_dom"/>
</dbReference>
<feature type="domain" description="ABC transmembrane type-1" evidence="9">
    <location>
        <begin position="1"/>
        <end position="141"/>
    </location>
</feature>
<dbReference type="InterPro" id="IPR003439">
    <property type="entry name" value="ABC_transporter-like_ATP-bd"/>
</dbReference>
<evidence type="ECO:0000259" key="9">
    <source>
        <dbReference type="PROSITE" id="PS50929"/>
    </source>
</evidence>
<evidence type="ECO:0000256" key="4">
    <source>
        <dbReference type="ARBA" id="ARBA00022840"/>
    </source>
</evidence>
<name>A0A921NVG7_9GAMM</name>
<evidence type="ECO:0000313" key="11">
    <source>
        <dbReference type="Proteomes" id="UP000717981"/>
    </source>
</evidence>
<organism evidence="10 11">
    <name type="scientific">Pseudoxanthomonas taiwanensis</name>
    <dbReference type="NCBI Taxonomy" id="176598"/>
    <lineage>
        <taxon>Bacteria</taxon>
        <taxon>Pseudomonadati</taxon>
        <taxon>Pseudomonadota</taxon>
        <taxon>Gammaproteobacteria</taxon>
        <taxon>Lysobacterales</taxon>
        <taxon>Lysobacteraceae</taxon>
        <taxon>Pseudoxanthomonas</taxon>
    </lineage>
</organism>
<dbReference type="AlphaFoldDB" id="A0A921NVG7"/>
<dbReference type="SMART" id="SM00382">
    <property type="entry name" value="AAA"/>
    <property type="match status" value="1"/>
</dbReference>
<evidence type="ECO:0000256" key="2">
    <source>
        <dbReference type="ARBA" id="ARBA00022692"/>
    </source>
</evidence>
<evidence type="ECO:0000313" key="10">
    <source>
        <dbReference type="EMBL" id="KAF1688807.1"/>
    </source>
</evidence>
<dbReference type="SUPFAM" id="SSF90123">
    <property type="entry name" value="ABC transporter transmembrane region"/>
    <property type="match status" value="1"/>
</dbReference>
<comment type="subcellular location">
    <subcellularLocation>
        <location evidence="1">Cell membrane</location>
        <topology evidence="1">Multi-pass membrane protein</topology>
    </subcellularLocation>
</comment>
<dbReference type="InterPro" id="IPR027417">
    <property type="entry name" value="P-loop_NTPase"/>
</dbReference>
<gene>
    <name evidence="10" type="ORF">CR938_08280</name>
</gene>
<dbReference type="GO" id="GO:0005886">
    <property type="term" value="C:plasma membrane"/>
    <property type="evidence" value="ECO:0007669"/>
    <property type="project" value="UniProtKB-SubCell"/>
</dbReference>
<evidence type="ECO:0000256" key="1">
    <source>
        <dbReference type="ARBA" id="ARBA00004651"/>
    </source>
</evidence>
<evidence type="ECO:0000256" key="3">
    <source>
        <dbReference type="ARBA" id="ARBA00022741"/>
    </source>
</evidence>
<feature type="transmembrane region" description="Helical" evidence="7">
    <location>
        <begin position="84"/>
        <end position="103"/>
    </location>
</feature>
<protein>
    <submittedName>
        <fullName evidence="10">Uncharacterized protein</fullName>
    </submittedName>
</protein>
<dbReference type="InterPro" id="IPR036640">
    <property type="entry name" value="ABC1_TM_sf"/>
</dbReference>
<dbReference type="GO" id="GO:0016887">
    <property type="term" value="F:ATP hydrolysis activity"/>
    <property type="evidence" value="ECO:0007669"/>
    <property type="project" value="InterPro"/>
</dbReference>
<dbReference type="InterPro" id="IPR003593">
    <property type="entry name" value="AAA+_ATPase"/>
</dbReference>